<reference evidence="2" key="1">
    <citation type="submission" date="2020-03" db="EMBL/GenBank/DDBJ databases">
        <title>The deep terrestrial virosphere.</title>
        <authorList>
            <person name="Holmfeldt K."/>
            <person name="Nilsson E."/>
            <person name="Simone D."/>
            <person name="Lopez-Fernandez M."/>
            <person name="Wu X."/>
            <person name="de Brujin I."/>
            <person name="Lundin D."/>
            <person name="Andersson A."/>
            <person name="Bertilsson S."/>
            <person name="Dopson M."/>
        </authorList>
    </citation>
    <scope>NUCLEOTIDE SEQUENCE</scope>
    <source>
        <strain evidence="2">MM415B00488</strain>
    </source>
</reference>
<sequence length="107" mass="11461">MTIDPAQLAVAISTIGGAIVGLVLWLQRSQAKAVREQLDALKAVPPSDGLKRLAEEMGAERAARHRLAEQVSGIAVAVARLETDVRWIRRQLGQSLVSSPPGSRIES</sequence>
<proteinExistence type="predicted"/>
<dbReference type="EMBL" id="MT141522">
    <property type="protein sequence ID" value="QJA64566.1"/>
    <property type="molecule type" value="Genomic_DNA"/>
</dbReference>
<evidence type="ECO:0000313" key="2">
    <source>
        <dbReference type="EMBL" id="QJA64566.1"/>
    </source>
</evidence>
<accession>A0A6M3J3X3</accession>
<feature type="transmembrane region" description="Helical" evidence="1">
    <location>
        <begin position="6"/>
        <end position="26"/>
    </location>
</feature>
<evidence type="ECO:0000256" key="1">
    <source>
        <dbReference type="SAM" id="Phobius"/>
    </source>
</evidence>
<keyword evidence="1" id="KW-1133">Transmembrane helix</keyword>
<gene>
    <name evidence="2" type="ORF">MM415B00488_0014</name>
</gene>
<keyword evidence="1" id="KW-0812">Transmembrane</keyword>
<organism evidence="2">
    <name type="scientific">viral metagenome</name>
    <dbReference type="NCBI Taxonomy" id="1070528"/>
    <lineage>
        <taxon>unclassified sequences</taxon>
        <taxon>metagenomes</taxon>
        <taxon>organismal metagenomes</taxon>
    </lineage>
</organism>
<keyword evidence="1" id="KW-0472">Membrane</keyword>
<dbReference type="AlphaFoldDB" id="A0A6M3J3X3"/>
<name>A0A6M3J3X3_9ZZZZ</name>
<protein>
    <submittedName>
        <fullName evidence="2">Uncharacterized protein</fullName>
    </submittedName>
</protein>